<reference evidence="1 2" key="1">
    <citation type="submission" date="2013-01" db="EMBL/GenBank/DDBJ databases">
        <authorList>
            <person name="Harkins D.M."/>
            <person name="Durkin A.S."/>
            <person name="Brinkac L.M."/>
            <person name="Haft D.H."/>
            <person name="Selengut J.D."/>
            <person name="Sanka R."/>
            <person name="DePew J."/>
            <person name="Purushe J."/>
            <person name="Tulsiani S.M."/>
            <person name="Graham G.C."/>
            <person name="Burns M.-A."/>
            <person name="Dohnt M.F."/>
            <person name="Smythe L.D."/>
            <person name="McKay D.B."/>
            <person name="Craig S.B."/>
            <person name="Vinetz J.M."/>
            <person name="Sutton G.G."/>
            <person name="Nierman W.C."/>
            <person name="Fouts D.E."/>
        </authorList>
    </citation>
    <scope>NUCLEOTIDE SEQUENCE [LARGE SCALE GENOMIC DNA]</scope>
    <source>
        <strain evidence="1 2">LT2116</strain>
    </source>
</reference>
<evidence type="ECO:0000313" key="1">
    <source>
        <dbReference type="EMBL" id="EMF81361.1"/>
    </source>
</evidence>
<proteinExistence type="predicted"/>
<organism evidence="1 2">
    <name type="scientific">Leptospira weilii serovar Topaz str. LT2116</name>
    <dbReference type="NCBI Taxonomy" id="1088540"/>
    <lineage>
        <taxon>Bacteria</taxon>
        <taxon>Pseudomonadati</taxon>
        <taxon>Spirochaetota</taxon>
        <taxon>Spirochaetia</taxon>
        <taxon>Leptospirales</taxon>
        <taxon>Leptospiraceae</taxon>
        <taxon>Leptospira</taxon>
    </lineage>
</organism>
<dbReference type="EMBL" id="AHOR02000035">
    <property type="protein sequence ID" value="EMF81361.1"/>
    <property type="molecule type" value="Genomic_DNA"/>
</dbReference>
<sequence>MGKKKKMYRILGLINAEVFTFIVRKKENLGRICLGLRLEFSNKPIRQHKKV</sequence>
<comment type="caution">
    <text evidence="1">The sequence shown here is derived from an EMBL/GenBank/DDBJ whole genome shotgun (WGS) entry which is preliminary data.</text>
</comment>
<protein>
    <submittedName>
        <fullName evidence="1">Uncharacterized protein</fullName>
    </submittedName>
</protein>
<name>M3GWS3_9LEPT</name>
<dbReference type="AlphaFoldDB" id="M3GWS3"/>
<gene>
    <name evidence="1" type="ORF">LEP1GSC188_5163</name>
</gene>
<accession>M3GWS3</accession>
<dbReference type="Proteomes" id="UP000011770">
    <property type="component" value="Unassembled WGS sequence"/>
</dbReference>
<evidence type="ECO:0000313" key="2">
    <source>
        <dbReference type="Proteomes" id="UP000011770"/>
    </source>
</evidence>